<name>A0A8J4Q5I1_9ROSI</name>
<gene>
    <name evidence="2" type="ORF">CMV_030275</name>
</gene>
<proteinExistence type="predicted"/>
<evidence type="ECO:0000256" key="1">
    <source>
        <dbReference type="SAM" id="MobiDB-lite"/>
    </source>
</evidence>
<feature type="region of interest" description="Disordered" evidence="1">
    <location>
        <begin position="1"/>
        <end position="42"/>
    </location>
</feature>
<comment type="caution">
    <text evidence="2">The sequence shown here is derived from an EMBL/GenBank/DDBJ whole genome shotgun (WGS) entry which is preliminary data.</text>
</comment>
<keyword evidence="3" id="KW-1185">Reference proteome</keyword>
<evidence type="ECO:0000313" key="3">
    <source>
        <dbReference type="Proteomes" id="UP000737018"/>
    </source>
</evidence>
<reference evidence="2" key="1">
    <citation type="submission" date="2020-03" db="EMBL/GenBank/DDBJ databases">
        <title>Castanea mollissima Vanexum genome sequencing.</title>
        <authorList>
            <person name="Staton M."/>
        </authorList>
    </citation>
    <scope>NUCLEOTIDE SEQUENCE</scope>
    <source>
        <tissue evidence="2">Leaf</tissue>
    </source>
</reference>
<protein>
    <submittedName>
        <fullName evidence="2">Uncharacterized protein</fullName>
    </submittedName>
</protein>
<dbReference type="Proteomes" id="UP000737018">
    <property type="component" value="Unassembled WGS sequence"/>
</dbReference>
<organism evidence="2 3">
    <name type="scientific">Castanea mollissima</name>
    <name type="common">Chinese chestnut</name>
    <dbReference type="NCBI Taxonomy" id="60419"/>
    <lineage>
        <taxon>Eukaryota</taxon>
        <taxon>Viridiplantae</taxon>
        <taxon>Streptophyta</taxon>
        <taxon>Embryophyta</taxon>
        <taxon>Tracheophyta</taxon>
        <taxon>Spermatophyta</taxon>
        <taxon>Magnoliopsida</taxon>
        <taxon>eudicotyledons</taxon>
        <taxon>Gunneridae</taxon>
        <taxon>Pentapetalae</taxon>
        <taxon>rosids</taxon>
        <taxon>fabids</taxon>
        <taxon>Fagales</taxon>
        <taxon>Fagaceae</taxon>
        <taxon>Castanea</taxon>
    </lineage>
</organism>
<dbReference type="EMBL" id="JRKL02013083">
    <property type="protein sequence ID" value="KAF3943132.1"/>
    <property type="molecule type" value="Genomic_DNA"/>
</dbReference>
<dbReference type="AlphaFoldDB" id="A0A8J4Q5I1"/>
<evidence type="ECO:0000313" key="2">
    <source>
        <dbReference type="EMBL" id="KAF3943132.1"/>
    </source>
</evidence>
<sequence>MITDPQLHRSTAPSIPAPISDPQHHRSQLQSPIQSTTDPYSDLRSTAPILSSDQAAVFAGCCSTTIKMLMLTANTVATLPQISLVIHALQWKNKEDISCILDKCSLLLIYVVPLWNRFPWMYFALQVIASMAKDDEGRFCHGFGKKECQVFERRYLCNLQEEILSQLIKTIMQPWRQVFHGRTSMEKGGHLRLMNLDGKNARSAAEQTQTVTRMASTITHIPSNSYFRASIISQTTFNIKGIALASQTQNCLPYVIGCNRKNMNENVE</sequence>
<accession>A0A8J4Q5I1</accession>
<feature type="compositionally biased region" description="Polar residues" evidence="1">
    <location>
        <begin position="28"/>
        <end position="39"/>
    </location>
</feature>